<dbReference type="Gene3D" id="2.60.40.10">
    <property type="entry name" value="Immunoglobulins"/>
    <property type="match status" value="1"/>
</dbReference>
<evidence type="ECO:0000256" key="10">
    <source>
        <dbReference type="ARBA" id="ARBA00023170"/>
    </source>
</evidence>
<keyword evidence="3 13" id="KW-0812">Transmembrane</keyword>
<dbReference type="InterPro" id="IPR015621">
    <property type="entry name" value="IL-1_rcpt_fam"/>
</dbReference>
<evidence type="ECO:0000256" key="3">
    <source>
        <dbReference type="ARBA" id="ARBA00022692"/>
    </source>
</evidence>
<dbReference type="GO" id="GO:0007165">
    <property type="term" value="P:signal transduction"/>
    <property type="evidence" value="ECO:0007669"/>
    <property type="project" value="InterPro"/>
</dbReference>
<comment type="subcellular location">
    <subcellularLocation>
        <location evidence="1">Membrane</location>
        <topology evidence="1">Single-pass type I membrane protein</topology>
    </subcellularLocation>
</comment>
<feature type="chain" id="PRO_5042204463" evidence="14">
    <location>
        <begin position="19"/>
        <end position="367"/>
    </location>
</feature>
<feature type="signal peptide" evidence="14">
    <location>
        <begin position="1"/>
        <end position="18"/>
    </location>
</feature>
<accession>A0AAD1VMH3</accession>
<dbReference type="GO" id="GO:0016787">
    <property type="term" value="F:hydrolase activity"/>
    <property type="evidence" value="ECO:0007669"/>
    <property type="project" value="UniProtKB-KW"/>
</dbReference>
<name>A0AAD1VMH3_PELCU</name>
<evidence type="ECO:0000256" key="14">
    <source>
        <dbReference type="SAM" id="SignalP"/>
    </source>
</evidence>
<keyword evidence="6" id="KW-0378">Hydrolase</keyword>
<dbReference type="EMBL" id="OW240912">
    <property type="protein sequence ID" value="CAH2223268.1"/>
    <property type="molecule type" value="Genomic_DNA"/>
</dbReference>
<proteinExistence type="inferred from homology"/>
<evidence type="ECO:0000256" key="5">
    <source>
        <dbReference type="ARBA" id="ARBA00022737"/>
    </source>
</evidence>
<evidence type="ECO:0000256" key="13">
    <source>
        <dbReference type="SAM" id="Phobius"/>
    </source>
</evidence>
<evidence type="ECO:0000256" key="4">
    <source>
        <dbReference type="ARBA" id="ARBA00022729"/>
    </source>
</evidence>
<keyword evidence="8 13" id="KW-0472">Membrane</keyword>
<evidence type="ECO:0000313" key="16">
    <source>
        <dbReference type="EMBL" id="CAH2223268.1"/>
    </source>
</evidence>
<evidence type="ECO:0000256" key="12">
    <source>
        <dbReference type="ARBA" id="ARBA00023319"/>
    </source>
</evidence>
<dbReference type="Proteomes" id="UP001295444">
    <property type="component" value="Chromosome 01"/>
</dbReference>
<keyword evidence="12" id="KW-0393">Immunoglobulin domain</keyword>
<dbReference type="Gene3D" id="3.40.50.10140">
    <property type="entry name" value="Toll/interleukin-1 receptor homology (TIR) domain"/>
    <property type="match status" value="1"/>
</dbReference>
<keyword evidence="7 13" id="KW-1133">Transmembrane helix</keyword>
<dbReference type="PROSITE" id="PS50104">
    <property type="entry name" value="TIR"/>
    <property type="match status" value="1"/>
</dbReference>
<evidence type="ECO:0000256" key="2">
    <source>
        <dbReference type="ARBA" id="ARBA00009752"/>
    </source>
</evidence>
<evidence type="ECO:0000256" key="9">
    <source>
        <dbReference type="ARBA" id="ARBA00023157"/>
    </source>
</evidence>
<dbReference type="InterPro" id="IPR000157">
    <property type="entry name" value="TIR_dom"/>
</dbReference>
<dbReference type="Pfam" id="PF01582">
    <property type="entry name" value="TIR"/>
    <property type="match status" value="1"/>
</dbReference>
<dbReference type="InterPro" id="IPR035897">
    <property type="entry name" value="Toll_tir_struct_dom_sf"/>
</dbReference>
<keyword evidence="5" id="KW-0677">Repeat</keyword>
<keyword evidence="10 16" id="KW-0675">Receptor</keyword>
<evidence type="ECO:0000256" key="8">
    <source>
        <dbReference type="ARBA" id="ARBA00023136"/>
    </source>
</evidence>
<evidence type="ECO:0000256" key="1">
    <source>
        <dbReference type="ARBA" id="ARBA00004479"/>
    </source>
</evidence>
<organism evidence="16 17">
    <name type="scientific">Pelobates cultripes</name>
    <name type="common">Western spadefoot toad</name>
    <dbReference type="NCBI Taxonomy" id="61616"/>
    <lineage>
        <taxon>Eukaryota</taxon>
        <taxon>Metazoa</taxon>
        <taxon>Chordata</taxon>
        <taxon>Craniata</taxon>
        <taxon>Vertebrata</taxon>
        <taxon>Euteleostomi</taxon>
        <taxon>Amphibia</taxon>
        <taxon>Batrachia</taxon>
        <taxon>Anura</taxon>
        <taxon>Pelobatoidea</taxon>
        <taxon>Pelobatidae</taxon>
        <taxon>Pelobates</taxon>
    </lineage>
</organism>
<evidence type="ECO:0000259" key="15">
    <source>
        <dbReference type="PROSITE" id="PS50104"/>
    </source>
</evidence>
<dbReference type="PRINTS" id="PR01537">
    <property type="entry name" value="INTRLKN1R1F"/>
</dbReference>
<protein>
    <submittedName>
        <fullName evidence="16">Interleukin-18 receptor 1</fullName>
    </submittedName>
</protein>
<keyword evidence="4 14" id="KW-0732">Signal</keyword>
<dbReference type="SUPFAM" id="SSF52200">
    <property type="entry name" value="Toll/Interleukin receptor TIR domain"/>
    <property type="match status" value="1"/>
</dbReference>
<dbReference type="FunFam" id="3.40.50.10140:FF:000002">
    <property type="entry name" value="Interleukin 1 receptor accessory protein"/>
    <property type="match status" value="1"/>
</dbReference>
<dbReference type="AlphaFoldDB" id="A0AAD1VMH3"/>
<sequence length="367" mass="42619">MFSVVLIIVFSIANLTTTAERDEANPNEVVQPYFLGEENKVEEIELGQNLTIECKAFFGCSDTTLVDMYWVQVKQNKDLQDSDDDKFFETCEKMIFTTCETKMIKMNQTCKVFASTKLYLINIREDNVKYNYNCKMDTTFGSKIKIYTLKIKEKKSDISQEVFIPSITCSICIVLLVIVCVLLRIDIVLLYRSITGKDETIADGKEYDAYVSCVYDSSNDVEERNFALQNLPNILENYFGYKLCFLERDIIPGGSTVDDMDSYLEKCRRLIILLSKNYISDKAMYELESGMHKAMVERKIKVIVIEFTSLNERIKVMPESLKLLKASSRVKWRKNQSFSVKSRFWKKIRYLMPAKPFEPKMSYSCEC</sequence>
<evidence type="ECO:0000313" key="17">
    <source>
        <dbReference type="Proteomes" id="UP001295444"/>
    </source>
</evidence>
<dbReference type="PANTHER" id="PTHR11890">
    <property type="entry name" value="INTERLEUKIN-1 RECEPTOR FAMILY MEMBER"/>
    <property type="match status" value="1"/>
</dbReference>
<reference evidence="16" key="1">
    <citation type="submission" date="2022-03" db="EMBL/GenBank/DDBJ databases">
        <authorList>
            <person name="Alioto T."/>
            <person name="Alioto T."/>
            <person name="Gomez Garrido J."/>
        </authorList>
    </citation>
    <scope>NUCLEOTIDE SEQUENCE</scope>
</reference>
<dbReference type="SMART" id="SM00255">
    <property type="entry name" value="TIR"/>
    <property type="match status" value="1"/>
</dbReference>
<gene>
    <name evidence="16" type="ORF">PECUL_23A060660</name>
</gene>
<feature type="transmembrane region" description="Helical" evidence="13">
    <location>
        <begin position="162"/>
        <end position="183"/>
    </location>
</feature>
<dbReference type="GO" id="GO:0016020">
    <property type="term" value="C:membrane"/>
    <property type="evidence" value="ECO:0007669"/>
    <property type="project" value="UniProtKB-SubCell"/>
</dbReference>
<evidence type="ECO:0000256" key="11">
    <source>
        <dbReference type="ARBA" id="ARBA00023180"/>
    </source>
</evidence>
<evidence type="ECO:0000256" key="7">
    <source>
        <dbReference type="ARBA" id="ARBA00022989"/>
    </source>
</evidence>
<comment type="similarity">
    <text evidence="2">Belongs to the interleukin-1 receptor family.</text>
</comment>
<keyword evidence="9" id="KW-1015">Disulfide bond</keyword>
<dbReference type="InterPro" id="IPR013783">
    <property type="entry name" value="Ig-like_fold"/>
</dbReference>
<evidence type="ECO:0000256" key="6">
    <source>
        <dbReference type="ARBA" id="ARBA00022801"/>
    </source>
</evidence>
<dbReference type="PANTHER" id="PTHR11890:SF6">
    <property type="entry name" value="INTERLEUKIN-18 RECEPTOR 1"/>
    <property type="match status" value="1"/>
</dbReference>
<keyword evidence="11" id="KW-0325">Glycoprotein</keyword>
<feature type="domain" description="TIR" evidence="15">
    <location>
        <begin position="205"/>
        <end position="352"/>
    </location>
</feature>
<keyword evidence="17" id="KW-1185">Reference proteome</keyword>